<protein>
    <submittedName>
        <fullName evidence="3">Uncharacterized protein</fullName>
    </submittedName>
</protein>
<evidence type="ECO:0000256" key="2">
    <source>
        <dbReference type="SAM" id="Phobius"/>
    </source>
</evidence>
<keyword evidence="2" id="KW-0812">Transmembrane</keyword>
<evidence type="ECO:0000256" key="1">
    <source>
        <dbReference type="SAM" id="MobiDB-lite"/>
    </source>
</evidence>
<feature type="region of interest" description="Disordered" evidence="1">
    <location>
        <begin position="97"/>
        <end position="117"/>
    </location>
</feature>
<gene>
    <name evidence="3" type="ORF">SAMN05421638_0008</name>
</gene>
<accession>A0A1I3J801</accession>
<name>A0A1I3J801_9FLAO</name>
<feature type="transmembrane region" description="Helical" evidence="2">
    <location>
        <begin position="26"/>
        <end position="48"/>
    </location>
</feature>
<proteinExistence type="predicted"/>
<dbReference type="AlphaFoldDB" id="A0A1I3J801"/>
<evidence type="ECO:0000313" key="4">
    <source>
        <dbReference type="Proteomes" id="UP000242560"/>
    </source>
</evidence>
<dbReference type="EMBL" id="FORQ01000001">
    <property type="protein sequence ID" value="SFI56309.1"/>
    <property type="molecule type" value="Genomic_DNA"/>
</dbReference>
<reference evidence="4" key="1">
    <citation type="submission" date="2016-10" db="EMBL/GenBank/DDBJ databases">
        <authorList>
            <person name="Varghese N."/>
            <person name="Submissions S."/>
        </authorList>
    </citation>
    <scope>NUCLEOTIDE SEQUENCE [LARGE SCALE GENOMIC DNA]</scope>
    <source>
        <strain evidence="4">DSM 22251</strain>
    </source>
</reference>
<sequence>MTKEKKNIQKTDGGIFRIFELITESIGWLQIVASPLLIGLILGAIIYFPDPTTTRLALGIIVATLGLVIGVIWATKQWKGKGTIWFMSRIMATPELDKPDEEVKPNTGSNDGQKGNR</sequence>
<dbReference type="RefSeq" id="WP_089817556.1">
    <property type="nucleotide sequence ID" value="NZ_FORQ01000001.1"/>
</dbReference>
<evidence type="ECO:0000313" key="3">
    <source>
        <dbReference type="EMBL" id="SFI56309.1"/>
    </source>
</evidence>
<dbReference type="Proteomes" id="UP000242560">
    <property type="component" value="Unassembled WGS sequence"/>
</dbReference>
<keyword evidence="4" id="KW-1185">Reference proteome</keyword>
<organism evidence="3 4">
    <name type="scientific">Kaistella treverensis</name>
    <dbReference type="NCBI Taxonomy" id="631455"/>
    <lineage>
        <taxon>Bacteria</taxon>
        <taxon>Pseudomonadati</taxon>
        <taxon>Bacteroidota</taxon>
        <taxon>Flavobacteriia</taxon>
        <taxon>Flavobacteriales</taxon>
        <taxon>Weeksellaceae</taxon>
        <taxon>Chryseobacterium group</taxon>
        <taxon>Kaistella</taxon>
    </lineage>
</organism>
<keyword evidence="2" id="KW-1133">Transmembrane helix</keyword>
<feature type="compositionally biased region" description="Polar residues" evidence="1">
    <location>
        <begin position="106"/>
        <end position="117"/>
    </location>
</feature>
<keyword evidence="2" id="KW-0472">Membrane</keyword>
<feature type="transmembrane region" description="Helical" evidence="2">
    <location>
        <begin position="54"/>
        <end position="74"/>
    </location>
</feature>